<dbReference type="GO" id="GO:0005829">
    <property type="term" value="C:cytosol"/>
    <property type="evidence" value="ECO:0007669"/>
    <property type="project" value="TreeGrafter"/>
</dbReference>
<dbReference type="InterPro" id="IPR027417">
    <property type="entry name" value="P-loop_NTPase"/>
</dbReference>
<name>A0A6J6VQH7_9ZZZZ</name>
<evidence type="ECO:0000313" key="3">
    <source>
        <dbReference type="EMBL" id="CAB4774731.1"/>
    </source>
</evidence>
<evidence type="ECO:0000256" key="1">
    <source>
        <dbReference type="ARBA" id="ARBA00022741"/>
    </source>
</evidence>
<dbReference type="PANTHER" id="PTHR43384">
    <property type="entry name" value="SEPTUM SITE-DETERMINING PROTEIN MIND HOMOLOG, CHLOROPLASTIC-RELATED"/>
    <property type="match status" value="1"/>
</dbReference>
<sequence>MPGGNNSPLARVIVVVGARGGAGASSLAVAIAQSSAHEGKQVVLLDADELGGGIDLVLGAEGHRGVQWSELAAVDGDLPSQSLFDALAVHRGVRFLSCSRDADTSISPELLIRVIHALRESCDLIVLDCPRRDECLLAVVATVQCEVLIVVPNEVRAVAAASVWLSRCARFTVAMSSVVVELPTGGLSVRATKKPLGVPSVGTVRYCLATAQELDRGSGVRSGKNPWTSVCSDVLDQDKQRVA</sequence>
<dbReference type="Pfam" id="PF10609">
    <property type="entry name" value="ParA"/>
    <property type="match status" value="1"/>
</dbReference>
<accession>A0A6J6VQH7</accession>
<keyword evidence="1" id="KW-0547">Nucleotide-binding</keyword>
<dbReference type="GO" id="GO:0009898">
    <property type="term" value="C:cytoplasmic side of plasma membrane"/>
    <property type="evidence" value="ECO:0007669"/>
    <property type="project" value="TreeGrafter"/>
</dbReference>
<dbReference type="InterPro" id="IPR022521">
    <property type="entry name" value="Rv3660c"/>
</dbReference>
<proteinExistence type="predicted"/>
<dbReference type="AlphaFoldDB" id="A0A6J6VQH7"/>
<dbReference type="InterPro" id="IPR050625">
    <property type="entry name" value="ParA/MinD_ATPase"/>
</dbReference>
<dbReference type="InterPro" id="IPR033756">
    <property type="entry name" value="YlxH/NBP35"/>
</dbReference>
<dbReference type="GO" id="GO:0005524">
    <property type="term" value="F:ATP binding"/>
    <property type="evidence" value="ECO:0007669"/>
    <property type="project" value="UniProtKB-KW"/>
</dbReference>
<dbReference type="PANTHER" id="PTHR43384:SF11">
    <property type="entry name" value="SEPTUM SITE DETERMINING PROTEIN"/>
    <property type="match status" value="1"/>
</dbReference>
<dbReference type="GO" id="GO:0016887">
    <property type="term" value="F:ATP hydrolysis activity"/>
    <property type="evidence" value="ECO:0007669"/>
    <property type="project" value="TreeGrafter"/>
</dbReference>
<organism evidence="3">
    <name type="scientific">freshwater metagenome</name>
    <dbReference type="NCBI Taxonomy" id="449393"/>
    <lineage>
        <taxon>unclassified sequences</taxon>
        <taxon>metagenomes</taxon>
        <taxon>ecological metagenomes</taxon>
    </lineage>
</organism>
<dbReference type="Gene3D" id="3.40.50.300">
    <property type="entry name" value="P-loop containing nucleotide triphosphate hydrolases"/>
    <property type="match status" value="1"/>
</dbReference>
<gene>
    <name evidence="3" type="ORF">UFOPK2938_00346</name>
</gene>
<reference evidence="3" key="1">
    <citation type="submission" date="2020-05" db="EMBL/GenBank/DDBJ databases">
        <authorList>
            <person name="Chiriac C."/>
            <person name="Salcher M."/>
            <person name="Ghai R."/>
            <person name="Kavagutti S V."/>
        </authorList>
    </citation>
    <scope>NUCLEOTIDE SEQUENCE</scope>
</reference>
<dbReference type="EMBL" id="CAEZZX010000046">
    <property type="protein sequence ID" value="CAB4774731.1"/>
    <property type="molecule type" value="Genomic_DNA"/>
</dbReference>
<evidence type="ECO:0000256" key="2">
    <source>
        <dbReference type="ARBA" id="ARBA00022840"/>
    </source>
</evidence>
<keyword evidence="2" id="KW-0067">ATP-binding</keyword>
<dbReference type="NCBIfam" id="TIGR03815">
    <property type="entry name" value="CpaE_hom_Actino"/>
    <property type="match status" value="1"/>
</dbReference>
<protein>
    <submittedName>
        <fullName evidence="3">Unannotated protein</fullName>
    </submittedName>
</protein>
<dbReference type="GO" id="GO:0051782">
    <property type="term" value="P:negative regulation of cell division"/>
    <property type="evidence" value="ECO:0007669"/>
    <property type="project" value="TreeGrafter"/>
</dbReference>
<dbReference type="SUPFAM" id="SSF52540">
    <property type="entry name" value="P-loop containing nucleoside triphosphate hydrolases"/>
    <property type="match status" value="1"/>
</dbReference>